<dbReference type="InterPro" id="IPR021315">
    <property type="entry name" value="Gap/Sap"/>
</dbReference>
<protein>
    <recommendedName>
        <fullName evidence="4">GAP family protein</fullName>
    </recommendedName>
</protein>
<keyword evidence="1" id="KW-0472">Membrane</keyword>
<comment type="caution">
    <text evidence="2">The sequence shown here is derived from an EMBL/GenBank/DDBJ whole genome shotgun (WGS) entry which is preliminary data.</text>
</comment>
<reference evidence="2 3" key="1">
    <citation type="submission" date="2020-02" db="EMBL/GenBank/DDBJ databases">
        <title>Sequencing the genomes of 1000 actinobacteria strains.</title>
        <authorList>
            <person name="Klenk H.-P."/>
        </authorList>
    </citation>
    <scope>NUCLEOTIDE SEQUENCE [LARGE SCALE GENOMIC DNA]</scope>
    <source>
        <strain evidence="2 3">DSM 27960</strain>
    </source>
</reference>
<keyword evidence="1" id="KW-1133">Transmembrane helix</keyword>
<evidence type="ECO:0000256" key="1">
    <source>
        <dbReference type="SAM" id="Phobius"/>
    </source>
</evidence>
<feature type="transmembrane region" description="Helical" evidence="1">
    <location>
        <begin position="215"/>
        <end position="239"/>
    </location>
</feature>
<feature type="transmembrane region" description="Helical" evidence="1">
    <location>
        <begin position="6"/>
        <end position="30"/>
    </location>
</feature>
<name>A0A7X5QZE6_9MICO</name>
<feature type="transmembrane region" description="Helical" evidence="1">
    <location>
        <begin position="72"/>
        <end position="95"/>
    </location>
</feature>
<feature type="transmembrane region" description="Helical" evidence="1">
    <location>
        <begin position="39"/>
        <end position="60"/>
    </location>
</feature>
<gene>
    <name evidence="2" type="ORF">FHX76_000478</name>
</gene>
<proteinExistence type="predicted"/>
<dbReference type="EMBL" id="JAAMOX010000001">
    <property type="protein sequence ID" value="NIH52610.1"/>
    <property type="molecule type" value="Genomic_DNA"/>
</dbReference>
<accession>A0A7X5QZE6</accession>
<evidence type="ECO:0008006" key="4">
    <source>
        <dbReference type="Google" id="ProtNLM"/>
    </source>
</evidence>
<dbReference type="RefSeq" id="WP_167147413.1">
    <property type="nucleotide sequence ID" value="NZ_JAAMOX010000001.1"/>
</dbReference>
<feature type="transmembrane region" description="Helical" evidence="1">
    <location>
        <begin position="135"/>
        <end position="158"/>
    </location>
</feature>
<feature type="transmembrane region" description="Helical" evidence="1">
    <location>
        <begin position="170"/>
        <end position="194"/>
    </location>
</feature>
<organism evidence="2 3">
    <name type="scientific">Lysinibacter cavernae</name>
    <dbReference type="NCBI Taxonomy" id="1640652"/>
    <lineage>
        <taxon>Bacteria</taxon>
        <taxon>Bacillati</taxon>
        <taxon>Actinomycetota</taxon>
        <taxon>Actinomycetes</taxon>
        <taxon>Micrococcales</taxon>
        <taxon>Microbacteriaceae</taxon>
        <taxon>Lysinibacter</taxon>
    </lineage>
</organism>
<evidence type="ECO:0000313" key="2">
    <source>
        <dbReference type="EMBL" id="NIH52610.1"/>
    </source>
</evidence>
<dbReference type="AlphaFoldDB" id="A0A7X5QZE6"/>
<evidence type="ECO:0000313" key="3">
    <source>
        <dbReference type="Proteomes" id="UP000541033"/>
    </source>
</evidence>
<dbReference type="Pfam" id="PF11139">
    <property type="entry name" value="SfLAP"/>
    <property type="match status" value="1"/>
</dbReference>
<sequence>MTELLLNLLPLAIGVIVSPLAIMALVAVLVSRNARRNGLAFLLGWIAAICLVMVLCWWIFSSLTPPDRGPASTWVSIVRLLIGLILVVAAGYVWLRGRHHVRQMAAAVSPKDVVAAAPQLPGWLKSVDTFTPSRSFLLGVGIFILNPVDLSCAVLATLDIHQADLSSGPTVLAAILFGTIAASPVLIPVLIVLVKGQQADPFLKRARTWIAGNTSILNALLLGLIGLMQLSKAVSALLAS</sequence>
<dbReference type="Proteomes" id="UP000541033">
    <property type="component" value="Unassembled WGS sequence"/>
</dbReference>
<keyword evidence="3" id="KW-1185">Reference proteome</keyword>
<keyword evidence="1" id="KW-0812">Transmembrane</keyword>